<organism evidence="6 7">
    <name type="scientific">Salix udensis</name>
    <dbReference type="NCBI Taxonomy" id="889485"/>
    <lineage>
        <taxon>Eukaryota</taxon>
        <taxon>Viridiplantae</taxon>
        <taxon>Streptophyta</taxon>
        <taxon>Embryophyta</taxon>
        <taxon>Tracheophyta</taxon>
        <taxon>Spermatophyta</taxon>
        <taxon>Magnoliopsida</taxon>
        <taxon>eudicotyledons</taxon>
        <taxon>Gunneridae</taxon>
        <taxon>Pentapetalae</taxon>
        <taxon>rosids</taxon>
        <taxon>fabids</taxon>
        <taxon>Malpighiales</taxon>
        <taxon>Salicaceae</taxon>
        <taxon>Saliceae</taxon>
        <taxon>Salix</taxon>
    </lineage>
</organism>
<dbReference type="InterPro" id="IPR017945">
    <property type="entry name" value="DHBP_synth_RibB-like_a/b_dom"/>
</dbReference>
<keyword evidence="5" id="KW-0479">Metal-binding</keyword>
<dbReference type="GO" id="GO:0008686">
    <property type="term" value="F:3,4-dihydroxy-2-butanone-4-phosphate synthase activity"/>
    <property type="evidence" value="ECO:0007669"/>
    <property type="project" value="UniProtKB-EC"/>
</dbReference>
<comment type="caution">
    <text evidence="6">The sequence shown here is derived from an EMBL/GenBank/DDBJ whole genome shotgun (WGS) entry which is preliminary data.</text>
</comment>
<reference evidence="6 7" key="1">
    <citation type="journal article" date="2023" name="Int. J. Mol. Sci.">
        <title>De Novo Assembly and Annotation of 11 Diverse Shrub Willow (Salix) Genomes Reveals Novel Gene Organization in Sex-Linked Regions.</title>
        <authorList>
            <person name="Hyden B."/>
            <person name="Feng K."/>
            <person name="Yates T.B."/>
            <person name="Jawdy S."/>
            <person name="Cereghino C."/>
            <person name="Smart L.B."/>
            <person name="Muchero W."/>
        </authorList>
    </citation>
    <scope>NUCLEOTIDE SEQUENCE [LARGE SCALE GENOMIC DNA]</scope>
    <source>
        <tissue evidence="6">Shoot tip</tissue>
    </source>
</reference>
<evidence type="ECO:0000256" key="2">
    <source>
        <dbReference type="ARBA" id="ARBA00008976"/>
    </source>
</evidence>
<dbReference type="Pfam" id="PF00926">
    <property type="entry name" value="DHBP_synthase"/>
    <property type="match status" value="1"/>
</dbReference>
<dbReference type="EMBL" id="JAPFFJ010000009">
    <property type="protein sequence ID" value="KAJ6419392.1"/>
    <property type="molecule type" value="Genomic_DNA"/>
</dbReference>
<sequence>MASVNLYSSSLSSSRLQGRYTGLHRVCPFMGREHLTYLGYDNLGKKLCFSFKRDGRGRARASLVSGEGDVLSYPNGNGGPDKFVNQSPAIELQPDAIGFGTLSAETTPTNGSFFADNDEYDLDRPTEGFASIPEAIEDIRQGKLVIVVDDEDRENEGDIIMAASKATPEAMAFIVKHGTGIVCVSMKAEDLERLELPLMVTHKENEEKLCTAFTVSVVHN</sequence>
<dbReference type="AlphaFoldDB" id="A0AAD6KBU6"/>
<evidence type="ECO:0000313" key="7">
    <source>
        <dbReference type="Proteomes" id="UP001162972"/>
    </source>
</evidence>
<evidence type="ECO:0000313" key="6">
    <source>
        <dbReference type="EMBL" id="KAJ6419392.1"/>
    </source>
</evidence>
<dbReference type="PANTHER" id="PTHR21327:SF18">
    <property type="entry name" value="3,4-DIHYDROXY-2-BUTANONE 4-PHOSPHATE SYNTHASE"/>
    <property type="match status" value="1"/>
</dbReference>
<evidence type="ECO:0000256" key="1">
    <source>
        <dbReference type="ARBA" id="ARBA00004904"/>
    </source>
</evidence>
<keyword evidence="4" id="KW-0686">Riboflavin biosynthesis</keyword>
<dbReference type="SUPFAM" id="SSF55821">
    <property type="entry name" value="YrdC/RibB"/>
    <property type="match status" value="1"/>
</dbReference>
<name>A0AAD6KBU6_9ROSI</name>
<comment type="similarity">
    <text evidence="2">In the C-terminal section; belongs to the GTP cyclohydrolase II family.</text>
</comment>
<gene>
    <name evidence="6" type="ORF">OIU84_029491</name>
</gene>
<dbReference type="EC" id="4.1.99.12" evidence="3"/>
<dbReference type="Proteomes" id="UP001162972">
    <property type="component" value="Chromosome 7"/>
</dbReference>
<dbReference type="PANTHER" id="PTHR21327">
    <property type="entry name" value="GTP CYCLOHYDROLASE II-RELATED"/>
    <property type="match status" value="1"/>
</dbReference>
<evidence type="ECO:0000256" key="4">
    <source>
        <dbReference type="ARBA" id="ARBA00022619"/>
    </source>
</evidence>
<accession>A0AAD6KBU6</accession>
<evidence type="ECO:0000256" key="3">
    <source>
        <dbReference type="ARBA" id="ARBA00012153"/>
    </source>
</evidence>
<dbReference type="GO" id="GO:0046872">
    <property type="term" value="F:metal ion binding"/>
    <property type="evidence" value="ECO:0007669"/>
    <property type="project" value="UniProtKB-KW"/>
</dbReference>
<comment type="pathway">
    <text evidence="1">Cofactor biosynthesis; riboflavin biosynthesis; 2-hydroxy-3-oxobutyl phosphate from D-ribulose 5-phosphate: step 1/1.</text>
</comment>
<evidence type="ECO:0000256" key="5">
    <source>
        <dbReference type="ARBA" id="ARBA00022723"/>
    </source>
</evidence>
<dbReference type="Gene3D" id="3.90.870.10">
    <property type="entry name" value="DHBP synthase"/>
    <property type="match status" value="1"/>
</dbReference>
<dbReference type="InterPro" id="IPR000422">
    <property type="entry name" value="DHBP_synthase_RibB"/>
</dbReference>
<keyword evidence="7" id="KW-1185">Reference proteome</keyword>
<dbReference type="GO" id="GO:0009231">
    <property type="term" value="P:riboflavin biosynthetic process"/>
    <property type="evidence" value="ECO:0007669"/>
    <property type="project" value="UniProtKB-KW"/>
</dbReference>
<protein>
    <recommendedName>
        <fullName evidence="3">3,4-dihydroxy-2-butanone-4-phosphate synthase</fullName>
        <ecNumber evidence="3">4.1.99.12</ecNumber>
    </recommendedName>
</protein>
<dbReference type="GO" id="GO:0009507">
    <property type="term" value="C:chloroplast"/>
    <property type="evidence" value="ECO:0007669"/>
    <property type="project" value="TreeGrafter"/>
</dbReference>
<proteinExistence type="inferred from homology"/>